<organism evidence="2 3">
    <name type="scientific">Bradyrhizobium guangdongense</name>
    <dbReference type="NCBI Taxonomy" id="1325090"/>
    <lineage>
        <taxon>Bacteria</taxon>
        <taxon>Pseudomonadati</taxon>
        <taxon>Pseudomonadota</taxon>
        <taxon>Alphaproteobacteria</taxon>
        <taxon>Hyphomicrobiales</taxon>
        <taxon>Nitrobacteraceae</taxon>
        <taxon>Bradyrhizobium</taxon>
    </lineage>
</organism>
<proteinExistence type="predicted"/>
<evidence type="ECO:0000313" key="2">
    <source>
        <dbReference type="EMBL" id="QOZ59591.1"/>
    </source>
</evidence>
<dbReference type="InterPro" id="IPR013424">
    <property type="entry name" value="Ice-binding_C"/>
</dbReference>
<feature type="domain" description="Ice-binding protein C-terminal" evidence="1">
    <location>
        <begin position="428"/>
        <end position="453"/>
    </location>
</feature>
<protein>
    <recommendedName>
        <fullName evidence="1">Ice-binding protein C-terminal domain-containing protein</fullName>
    </recommendedName>
</protein>
<dbReference type="Proteomes" id="UP000593880">
    <property type="component" value="Chromosome"/>
</dbReference>
<evidence type="ECO:0000259" key="1">
    <source>
        <dbReference type="Pfam" id="PF07589"/>
    </source>
</evidence>
<gene>
    <name evidence="2" type="ORF">XH86_13260</name>
</gene>
<dbReference type="EMBL" id="CP030057">
    <property type="protein sequence ID" value="QOZ59591.1"/>
    <property type="molecule type" value="Genomic_DNA"/>
</dbReference>
<dbReference type="InterPro" id="IPR013783">
    <property type="entry name" value="Ig-like_fold"/>
</dbReference>
<dbReference type="NCBIfam" id="NF035944">
    <property type="entry name" value="PEPxxWA-CTERM"/>
    <property type="match status" value="1"/>
</dbReference>
<keyword evidence="3" id="KW-1185">Reference proteome</keyword>
<reference evidence="2 3" key="1">
    <citation type="submission" date="2018-06" db="EMBL/GenBank/DDBJ databases">
        <title>Comparative genomics of rhizobia nodulating Arachis hypogaea in China.</title>
        <authorList>
            <person name="Li Y."/>
        </authorList>
    </citation>
    <scope>NUCLEOTIDE SEQUENCE [LARGE SCALE GENOMIC DNA]</scope>
    <source>
        <strain evidence="2 3">CCBAU 51658</strain>
    </source>
</reference>
<accession>A0ABX6UE49</accession>
<sequence length="460" mass="48242">MVYGRFFDLFLQLFMEGAMTGRYLAKPCAALLVLASTLSQASASSITISDPFIQWFNVGPNNLGFSSGEIIRYGADSVVPNGVSGGTTGVATTINAATGQTITRILTGQTSPGTPNFFQGNLAICTTSCGSLANNNPANLTNPWTLTFNNPNTSPTSAHTTVSLAGQGEIPFVQSVTLSGTGQTPTFSWAPPPGTTVEGYRINIYQNNLITFSNGHVVNNGLVVSTNLSPSITSYSVTPSDFTIPGTSLQSNTQYTIEINALQTRNGSSTNLLNGNVQALSRVYSNFQILPNGTPPVNLPTTTVSNGQITYGFNLTVAPGVTYNIDPASAIGYIFRTGLGDPNFASVTLPTGNSGLYELLLWNGTSWAFDANLAGGQLFNFGGTGVSEFEVLGINPGLDPNNPVAFITALTFEGAGNFTGTMTPVTAAVPEPSTWAMMILGFCGVGFMAYRRRNIAGIVN</sequence>
<name>A0ABX6UE49_9BRAD</name>
<dbReference type="Pfam" id="PF07589">
    <property type="entry name" value="PEP-CTERM"/>
    <property type="match status" value="1"/>
</dbReference>
<evidence type="ECO:0000313" key="3">
    <source>
        <dbReference type="Proteomes" id="UP000593880"/>
    </source>
</evidence>
<dbReference type="Gene3D" id="2.60.40.10">
    <property type="entry name" value="Immunoglobulins"/>
    <property type="match status" value="1"/>
</dbReference>
<dbReference type="NCBIfam" id="TIGR02595">
    <property type="entry name" value="PEP_CTERM"/>
    <property type="match status" value="1"/>
</dbReference>